<gene>
    <name evidence="10" type="primary">RvY_10168-1</name>
    <name evidence="10" type="synonym">RvY_10168.1</name>
    <name evidence="10" type="ORF">RvY_10168</name>
</gene>
<dbReference type="InterPro" id="IPR001623">
    <property type="entry name" value="DnaJ_domain"/>
</dbReference>
<evidence type="ECO:0000256" key="5">
    <source>
        <dbReference type="ARBA" id="ARBA00023186"/>
    </source>
</evidence>
<dbReference type="GO" id="GO:0005789">
    <property type="term" value="C:endoplasmic reticulum membrane"/>
    <property type="evidence" value="ECO:0007669"/>
    <property type="project" value="TreeGrafter"/>
</dbReference>
<evidence type="ECO:0000256" key="4">
    <source>
        <dbReference type="ARBA" id="ARBA00023136"/>
    </source>
</evidence>
<evidence type="ECO:0000313" key="10">
    <source>
        <dbReference type="EMBL" id="GAU99124.1"/>
    </source>
</evidence>
<feature type="chain" id="PRO_5008898239" description="J domain-containing protein" evidence="8">
    <location>
        <begin position="24"/>
        <end position="338"/>
    </location>
</feature>
<dbReference type="InterPro" id="IPR044632">
    <property type="entry name" value="DNAJC25-like"/>
</dbReference>
<keyword evidence="2 7" id="KW-0812">Transmembrane</keyword>
<accession>A0A1D1VBW0</accession>
<protein>
    <recommendedName>
        <fullName evidence="9">J domain-containing protein</fullName>
    </recommendedName>
</protein>
<keyword evidence="4 7" id="KW-0472">Membrane</keyword>
<comment type="caution">
    <text evidence="10">The sequence shown here is derived from an EMBL/GenBank/DDBJ whole genome shotgun (WGS) entry which is preliminary data.</text>
</comment>
<dbReference type="SMART" id="SM00271">
    <property type="entry name" value="DnaJ"/>
    <property type="match status" value="1"/>
</dbReference>
<evidence type="ECO:0000259" key="9">
    <source>
        <dbReference type="PROSITE" id="PS50076"/>
    </source>
</evidence>
<comment type="subcellular location">
    <subcellularLocation>
        <location evidence="1">Membrane</location>
        <topology evidence="1">Multi-pass membrane protein</topology>
    </subcellularLocation>
</comment>
<name>A0A1D1VBW0_RAMVA</name>
<dbReference type="SUPFAM" id="SSF46565">
    <property type="entry name" value="Chaperone J-domain"/>
    <property type="match status" value="1"/>
</dbReference>
<evidence type="ECO:0000313" key="11">
    <source>
        <dbReference type="Proteomes" id="UP000186922"/>
    </source>
</evidence>
<evidence type="ECO:0000256" key="1">
    <source>
        <dbReference type="ARBA" id="ARBA00004141"/>
    </source>
</evidence>
<dbReference type="STRING" id="947166.A0A1D1VBW0"/>
<keyword evidence="11" id="KW-1185">Reference proteome</keyword>
<feature type="signal peptide" evidence="8">
    <location>
        <begin position="1"/>
        <end position="23"/>
    </location>
</feature>
<dbReference type="EMBL" id="BDGG01000005">
    <property type="protein sequence ID" value="GAU99124.1"/>
    <property type="molecule type" value="Genomic_DNA"/>
</dbReference>
<dbReference type="Gene3D" id="1.10.287.110">
    <property type="entry name" value="DnaJ domain"/>
    <property type="match status" value="1"/>
</dbReference>
<evidence type="ECO:0000256" key="7">
    <source>
        <dbReference type="SAM" id="Phobius"/>
    </source>
</evidence>
<dbReference type="FunFam" id="1.10.287.110:FF:000036">
    <property type="entry name" value="dnaJ homolog subfamily C member 25"/>
    <property type="match status" value="1"/>
</dbReference>
<keyword evidence="8" id="KW-0732">Signal</keyword>
<dbReference type="PRINTS" id="PR00625">
    <property type="entry name" value="JDOMAIN"/>
</dbReference>
<dbReference type="PANTHER" id="PTHR44176">
    <property type="entry name" value="DNAJ HOMOLOG SUBFAMILY C MEMBER 25"/>
    <property type="match status" value="1"/>
</dbReference>
<dbReference type="OrthoDB" id="270167at2759"/>
<evidence type="ECO:0000256" key="6">
    <source>
        <dbReference type="ARBA" id="ARBA00024193"/>
    </source>
</evidence>
<dbReference type="AlphaFoldDB" id="A0A1D1VBW0"/>
<organism evidence="10 11">
    <name type="scientific">Ramazzottius varieornatus</name>
    <name type="common">Water bear</name>
    <name type="synonym">Tardigrade</name>
    <dbReference type="NCBI Taxonomy" id="947166"/>
    <lineage>
        <taxon>Eukaryota</taxon>
        <taxon>Metazoa</taxon>
        <taxon>Ecdysozoa</taxon>
        <taxon>Tardigrada</taxon>
        <taxon>Eutardigrada</taxon>
        <taxon>Parachela</taxon>
        <taxon>Hypsibioidea</taxon>
        <taxon>Ramazzottiidae</taxon>
        <taxon>Ramazzottius</taxon>
    </lineage>
</organism>
<feature type="transmembrane region" description="Helical" evidence="7">
    <location>
        <begin position="222"/>
        <end position="241"/>
    </location>
</feature>
<keyword evidence="3 7" id="KW-1133">Transmembrane helix</keyword>
<dbReference type="PANTHER" id="PTHR44176:SF1">
    <property type="entry name" value="DNAJ HOMOLOG SUBFAMILY C MEMBER 25"/>
    <property type="match status" value="1"/>
</dbReference>
<dbReference type="GO" id="GO:0006457">
    <property type="term" value="P:protein folding"/>
    <property type="evidence" value="ECO:0007669"/>
    <property type="project" value="InterPro"/>
</dbReference>
<comment type="similarity">
    <text evidence="6">Belongs to the DNAJC25 family.</text>
</comment>
<feature type="domain" description="J" evidence="9">
    <location>
        <begin position="34"/>
        <end position="102"/>
    </location>
</feature>
<dbReference type="InterPro" id="IPR036869">
    <property type="entry name" value="J_dom_sf"/>
</dbReference>
<evidence type="ECO:0000256" key="8">
    <source>
        <dbReference type="SAM" id="SignalP"/>
    </source>
</evidence>
<sequence length="338" mass="40623">MLRSCRHLCICLALAYCFASVSGFIDTLYCGKENCYDILEVNRESTKEEIGKAYRSLARKNHPDRFKTREDKDDAEVRFRLIATAYETLRDDDARADYNYMLDNPDEYYQIYYRYYRRRVAPKVDIRVIVLASITVISGIQYYVLWSRYNDAIKYLARDPKYRSRAIQSAMDEGTWTFDKKKQRGKTREEIKEEEDAAVRVILESKMDIKGGYGKPTYKDILWVQIVLLPYSIYKFIGFYVRWIYRYKYQKLDYEEDDKLYLIRKNLKYSQTQWEAMPEKERDETVQKELWKDDNFKKWKKEKDEKTKAELAQNGKYKAYRRWMKKGGAGQITFGPDE</sequence>
<proteinExistence type="inferred from homology"/>
<dbReference type="Proteomes" id="UP000186922">
    <property type="component" value="Unassembled WGS sequence"/>
</dbReference>
<evidence type="ECO:0000256" key="3">
    <source>
        <dbReference type="ARBA" id="ARBA00022989"/>
    </source>
</evidence>
<dbReference type="CDD" id="cd06257">
    <property type="entry name" value="DnaJ"/>
    <property type="match status" value="1"/>
</dbReference>
<keyword evidence="5" id="KW-0143">Chaperone</keyword>
<dbReference type="PROSITE" id="PS00636">
    <property type="entry name" value="DNAJ_1"/>
    <property type="match status" value="1"/>
</dbReference>
<dbReference type="PROSITE" id="PS50076">
    <property type="entry name" value="DNAJ_2"/>
    <property type="match status" value="1"/>
</dbReference>
<dbReference type="InterPro" id="IPR018253">
    <property type="entry name" value="DnaJ_domain_CS"/>
</dbReference>
<evidence type="ECO:0000256" key="2">
    <source>
        <dbReference type="ARBA" id="ARBA00022692"/>
    </source>
</evidence>
<dbReference type="Pfam" id="PF00226">
    <property type="entry name" value="DnaJ"/>
    <property type="match status" value="1"/>
</dbReference>
<reference evidence="10 11" key="1">
    <citation type="journal article" date="2016" name="Nat. Commun.">
        <title>Extremotolerant tardigrade genome and improved radiotolerance of human cultured cells by tardigrade-unique protein.</title>
        <authorList>
            <person name="Hashimoto T."/>
            <person name="Horikawa D.D."/>
            <person name="Saito Y."/>
            <person name="Kuwahara H."/>
            <person name="Kozuka-Hata H."/>
            <person name="Shin-I T."/>
            <person name="Minakuchi Y."/>
            <person name="Ohishi K."/>
            <person name="Motoyama A."/>
            <person name="Aizu T."/>
            <person name="Enomoto A."/>
            <person name="Kondo K."/>
            <person name="Tanaka S."/>
            <person name="Hara Y."/>
            <person name="Koshikawa S."/>
            <person name="Sagara H."/>
            <person name="Miura T."/>
            <person name="Yokobori S."/>
            <person name="Miyagawa K."/>
            <person name="Suzuki Y."/>
            <person name="Kubo T."/>
            <person name="Oyama M."/>
            <person name="Kohara Y."/>
            <person name="Fujiyama A."/>
            <person name="Arakawa K."/>
            <person name="Katayama T."/>
            <person name="Toyoda A."/>
            <person name="Kunieda T."/>
        </authorList>
    </citation>
    <scope>NUCLEOTIDE SEQUENCE [LARGE SCALE GENOMIC DNA]</scope>
    <source>
        <strain evidence="10 11">YOKOZUNA-1</strain>
    </source>
</reference>